<organism evidence="1 2">
    <name type="scientific">Rhizophagus irregularis</name>
    <dbReference type="NCBI Taxonomy" id="588596"/>
    <lineage>
        <taxon>Eukaryota</taxon>
        <taxon>Fungi</taxon>
        <taxon>Fungi incertae sedis</taxon>
        <taxon>Mucoromycota</taxon>
        <taxon>Glomeromycotina</taxon>
        <taxon>Glomeromycetes</taxon>
        <taxon>Glomerales</taxon>
        <taxon>Glomeraceae</taxon>
        <taxon>Rhizophagus</taxon>
    </lineage>
</organism>
<dbReference type="AlphaFoldDB" id="A0A2N0QHN5"/>
<reference evidence="1 2" key="2">
    <citation type="submission" date="2017-10" db="EMBL/GenBank/DDBJ databases">
        <title>Genome analyses suggest a sexual origin of heterokaryosis in a supposedly ancient asexual fungus.</title>
        <authorList>
            <person name="Corradi N."/>
            <person name="Sedzielewska K."/>
            <person name="Noel J."/>
            <person name="Charron P."/>
            <person name="Farinelli L."/>
            <person name="Marton T."/>
            <person name="Kruger M."/>
            <person name="Pelin A."/>
            <person name="Brachmann A."/>
            <person name="Corradi N."/>
        </authorList>
    </citation>
    <scope>NUCLEOTIDE SEQUENCE [LARGE SCALE GENOMIC DNA]</scope>
    <source>
        <strain evidence="1 2">A1</strain>
    </source>
</reference>
<name>A0A2N0QHN5_9GLOM</name>
<dbReference type="EMBL" id="LLXH01009625">
    <property type="protein sequence ID" value="PKC50567.1"/>
    <property type="molecule type" value="Genomic_DNA"/>
</dbReference>
<dbReference type="Proteomes" id="UP000232688">
    <property type="component" value="Unassembled WGS sequence"/>
</dbReference>
<evidence type="ECO:0000313" key="1">
    <source>
        <dbReference type="EMBL" id="PKC50567.1"/>
    </source>
</evidence>
<dbReference type="VEuPathDB" id="FungiDB:RhiirA1_485956"/>
<sequence>MTTVITHACKSLAYLYRNTNSIGSKKNQKFVSGIINIIKDFIKRYPDNWKLMEVQYPLMVYLIYSRSFPLMRHILFENAEKLHKPQRKYSSYPYYDNSELYKDLGLPVDSKDYNLKSANDLKLALKFCQG</sequence>
<evidence type="ECO:0000313" key="2">
    <source>
        <dbReference type="Proteomes" id="UP000232688"/>
    </source>
</evidence>
<gene>
    <name evidence="1" type="ORF">RhiirA1_485956</name>
</gene>
<proteinExistence type="predicted"/>
<accession>A0A2N0QHN5</accession>
<reference evidence="1 2" key="1">
    <citation type="submission" date="2017-10" db="EMBL/GenBank/DDBJ databases">
        <title>Extensive intraspecific genome diversity in a model arbuscular mycorrhizal fungus.</title>
        <authorList>
            <person name="Chen E.C.H."/>
            <person name="Morin E."/>
            <person name="Baudet D."/>
            <person name="Noel J."/>
            <person name="Ndikumana S."/>
            <person name="Charron P."/>
            <person name="St-Onge C."/>
            <person name="Giorgi J."/>
            <person name="Grigoriev I.V."/>
            <person name="Roux C."/>
            <person name="Martin F.M."/>
            <person name="Corradi N."/>
        </authorList>
    </citation>
    <scope>NUCLEOTIDE SEQUENCE [LARGE SCALE GENOMIC DNA]</scope>
    <source>
        <strain evidence="1 2">A1</strain>
    </source>
</reference>
<protein>
    <submittedName>
        <fullName evidence="1">Uncharacterized protein</fullName>
    </submittedName>
</protein>
<comment type="caution">
    <text evidence="1">The sequence shown here is derived from an EMBL/GenBank/DDBJ whole genome shotgun (WGS) entry which is preliminary data.</text>
</comment>